<keyword evidence="3" id="KW-1185">Reference proteome</keyword>
<accession>A0ABU1MBA5</accession>
<sequence>MASDLNDLLDQLGPGPFILVAHSGGGPIIREATAARPERIAGLVLIDAPDEGCLALFDKTFLLLEKVAHAASCALARVGLLSLFYRRLMAPLPRDVRHDLGREGFTQKAMATRGAELKGLREALNKYRYQAPTLPNNPVTLISGAKADFGMSTRLRAAANTAHNLRAKLLPHGRHVLAKKSGHCVLLTEPDLIVNEIYKIIREQKYR</sequence>
<comment type="caution">
    <text evidence="2">The sequence shown here is derived from an EMBL/GenBank/DDBJ whole genome shotgun (WGS) entry which is preliminary data.</text>
</comment>
<dbReference type="InterPro" id="IPR029058">
    <property type="entry name" value="AB_hydrolase_fold"/>
</dbReference>
<dbReference type="Proteomes" id="UP001184614">
    <property type="component" value="Unassembled WGS sequence"/>
</dbReference>
<name>A0ABU1MBA5_9HYPH</name>
<dbReference type="InterPro" id="IPR000073">
    <property type="entry name" value="AB_hydrolase_1"/>
</dbReference>
<proteinExistence type="predicted"/>
<evidence type="ECO:0000313" key="2">
    <source>
        <dbReference type="EMBL" id="MDR6433343.1"/>
    </source>
</evidence>
<organism evidence="2 3">
    <name type="scientific">Brucella pseudogrignonensis</name>
    <dbReference type="NCBI Taxonomy" id="419475"/>
    <lineage>
        <taxon>Bacteria</taxon>
        <taxon>Pseudomonadati</taxon>
        <taxon>Pseudomonadota</taxon>
        <taxon>Alphaproteobacteria</taxon>
        <taxon>Hyphomicrobiales</taxon>
        <taxon>Brucellaceae</taxon>
        <taxon>Brucella/Ochrobactrum group</taxon>
        <taxon>Brucella</taxon>
    </lineage>
</organism>
<evidence type="ECO:0000313" key="3">
    <source>
        <dbReference type="Proteomes" id="UP001184614"/>
    </source>
</evidence>
<dbReference type="SUPFAM" id="SSF53474">
    <property type="entry name" value="alpha/beta-Hydrolases"/>
    <property type="match status" value="1"/>
</dbReference>
<dbReference type="Gene3D" id="3.40.50.1820">
    <property type="entry name" value="alpha/beta hydrolase"/>
    <property type="match status" value="1"/>
</dbReference>
<reference evidence="2 3" key="1">
    <citation type="submission" date="2023-07" db="EMBL/GenBank/DDBJ databases">
        <title>Sorghum-associated microbial communities from plants grown in Nebraska, USA.</title>
        <authorList>
            <person name="Schachtman D."/>
        </authorList>
    </citation>
    <scope>NUCLEOTIDE SEQUENCE [LARGE SCALE GENOMIC DNA]</scope>
    <source>
        <strain evidence="2 3">DS1730</strain>
    </source>
</reference>
<feature type="domain" description="AB hydrolase-1" evidence="1">
    <location>
        <begin position="3"/>
        <end position="194"/>
    </location>
</feature>
<gene>
    <name evidence="2" type="ORF">J2782_003089</name>
</gene>
<evidence type="ECO:0000259" key="1">
    <source>
        <dbReference type="Pfam" id="PF12697"/>
    </source>
</evidence>
<dbReference type="EMBL" id="JAVDQT010000005">
    <property type="protein sequence ID" value="MDR6433343.1"/>
    <property type="molecule type" value="Genomic_DNA"/>
</dbReference>
<dbReference type="Pfam" id="PF12697">
    <property type="entry name" value="Abhydrolase_6"/>
    <property type="match status" value="1"/>
</dbReference>
<protein>
    <submittedName>
        <fullName evidence="2">Pimeloyl-ACP methyl ester carboxylesterase</fullName>
    </submittedName>
</protein>